<reference evidence="1" key="1">
    <citation type="submission" date="2020-03" db="EMBL/GenBank/DDBJ databases">
        <title>The deep terrestrial virosphere.</title>
        <authorList>
            <person name="Holmfeldt K."/>
            <person name="Nilsson E."/>
            <person name="Simone D."/>
            <person name="Lopez-Fernandez M."/>
            <person name="Wu X."/>
            <person name="de Brujin I."/>
            <person name="Lundin D."/>
            <person name="Andersson A."/>
            <person name="Bertilsson S."/>
            <person name="Dopson M."/>
        </authorList>
    </citation>
    <scope>NUCLEOTIDE SEQUENCE</scope>
    <source>
        <strain evidence="1">TM448A00811</strain>
        <strain evidence="2">TM448B00775</strain>
    </source>
</reference>
<organism evidence="1">
    <name type="scientific">viral metagenome</name>
    <dbReference type="NCBI Taxonomy" id="1070528"/>
    <lineage>
        <taxon>unclassified sequences</taxon>
        <taxon>metagenomes</taxon>
        <taxon>organismal metagenomes</taxon>
    </lineage>
</organism>
<accession>A0A6H1ZKF8</accession>
<evidence type="ECO:0000313" key="2">
    <source>
        <dbReference type="EMBL" id="QJH96598.1"/>
    </source>
</evidence>
<evidence type="ECO:0000313" key="1">
    <source>
        <dbReference type="EMBL" id="QJA48044.1"/>
    </source>
</evidence>
<gene>
    <name evidence="1" type="ORF">TM448A00811_0026</name>
    <name evidence="2" type="ORF">TM448B00775_0023</name>
</gene>
<dbReference type="AlphaFoldDB" id="A0A6H1ZKF8"/>
<protein>
    <submittedName>
        <fullName evidence="1">Uncharacterized protein</fullName>
    </submittedName>
</protein>
<dbReference type="EMBL" id="MT144656">
    <property type="protein sequence ID" value="QJH96598.1"/>
    <property type="molecule type" value="Genomic_DNA"/>
</dbReference>
<proteinExistence type="predicted"/>
<dbReference type="EMBL" id="MT144068">
    <property type="protein sequence ID" value="QJA48044.1"/>
    <property type="molecule type" value="Genomic_DNA"/>
</dbReference>
<sequence>MKTQDEKKFVQIMLGMADNFRDTITKEGMAMRFDMLKSFSIGQVEGAAKKIMFSRKYTKMPPIAEFIEAIQGNNTNQIEDRAEIQATLVLERSRNFQAYEIAPGIWSNNEKPAVFEDPVTQYLMTKRWPFLNWKANLLESEVKWWVKEFKEAYRAFSGSETPLQIEAPEEIKKLVANIGG</sequence>
<name>A0A6H1ZKF8_9ZZZZ</name>